<dbReference type="InterPro" id="IPR000719">
    <property type="entry name" value="Prot_kinase_dom"/>
</dbReference>
<protein>
    <recommendedName>
        <fullName evidence="14">cGMP-dependent protein kinase</fullName>
    </recommendedName>
</protein>
<feature type="compositionally biased region" description="Basic and acidic residues" evidence="9">
    <location>
        <begin position="1153"/>
        <end position="1164"/>
    </location>
</feature>
<dbReference type="PROSITE" id="PS00108">
    <property type="entry name" value="PROTEIN_KINASE_ST"/>
    <property type="match status" value="1"/>
</dbReference>
<dbReference type="Pfam" id="PF00069">
    <property type="entry name" value="Pkinase"/>
    <property type="match status" value="1"/>
</dbReference>
<keyword evidence="2" id="KW-0140">cGMP</keyword>
<keyword evidence="1" id="KW-0723">Serine/threonine-protein kinase</keyword>
<gene>
    <name evidence="12" type="ORF">PCOR1329_LOCUS6790</name>
</gene>
<evidence type="ECO:0000259" key="10">
    <source>
        <dbReference type="PROSITE" id="PS50011"/>
    </source>
</evidence>
<feature type="compositionally biased region" description="Low complexity" evidence="9">
    <location>
        <begin position="1222"/>
        <end position="1235"/>
    </location>
</feature>
<dbReference type="SUPFAM" id="SSF56112">
    <property type="entry name" value="Protein kinase-like (PK-like)"/>
    <property type="match status" value="1"/>
</dbReference>
<feature type="domain" description="Cyclic nucleotide-binding" evidence="11">
    <location>
        <begin position="42"/>
        <end position="159"/>
    </location>
</feature>
<dbReference type="InterPro" id="IPR000595">
    <property type="entry name" value="cNMP-bd_dom"/>
</dbReference>
<evidence type="ECO:0000259" key="11">
    <source>
        <dbReference type="PROSITE" id="PS50042"/>
    </source>
</evidence>
<keyword evidence="6 8" id="KW-0067">ATP-binding</keyword>
<evidence type="ECO:0000256" key="3">
    <source>
        <dbReference type="ARBA" id="ARBA00022679"/>
    </source>
</evidence>
<feature type="binding site" evidence="8">
    <location>
        <position position="708"/>
    </location>
    <ligand>
        <name>ATP</name>
        <dbReference type="ChEBI" id="CHEBI:30616"/>
    </ligand>
</feature>
<reference evidence="12" key="1">
    <citation type="submission" date="2023-10" db="EMBL/GenBank/DDBJ databases">
        <authorList>
            <person name="Chen Y."/>
            <person name="Shah S."/>
            <person name="Dougan E. K."/>
            <person name="Thang M."/>
            <person name="Chan C."/>
        </authorList>
    </citation>
    <scope>NUCLEOTIDE SEQUENCE [LARGE SCALE GENOMIC DNA]</scope>
</reference>
<dbReference type="EMBL" id="CAUYUJ010001825">
    <property type="protein sequence ID" value="CAK0797807.1"/>
    <property type="molecule type" value="Genomic_DNA"/>
</dbReference>
<name>A0ABN9PWY8_9DINO</name>
<evidence type="ECO:0000256" key="5">
    <source>
        <dbReference type="ARBA" id="ARBA00022777"/>
    </source>
</evidence>
<keyword evidence="4 8" id="KW-0547">Nucleotide-binding</keyword>
<evidence type="ECO:0008006" key="14">
    <source>
        <dbReference type="Google" id="ProtNLM"/>
    </source>
</evidence>
<evidence type="ECO:0000256" key="6">
    <source>
        <dbReference type="ARBA" id="ARBA00022840"/>
    </source>
</evidence>
<dbReference type="PANTHER" id="PTHR24353">
    <property type="entry name" value="CYCLIC NUCLEOTIDE-DEPENDENT PROTEIN KINASE"/>
    <property type="match status" value="1"/>
</dbReference>
<keyword evidence="13" id="KW-1185">Reference proteome</keyword>
<dbReference type="InterPro" id="IPR014710">
    <property type="entry name" value="RmlC-like_jellyroll"/>
</dbReference>
<dbReference type="Gene3D" id="3.30.200.20">
    <property type="entry name" value="Phosphorylase Kinase, domain 1"/>
    <property type="match status" value="1"/>
</dbReference>
<evidence type="ECO:0000256" key="8">
    <source>
        <dbReference type="PROSITE-ProRule" id="PRU10141"/>
    </source>
</evidence>
<dbReference type="PROSITE" id="PS50042">
    <property type="entry name" value="CNMP_BINDING_3"/>
    <property type="match status" value="4"/>
</dbReference>
<proteinExistence type="predicted"/>
<accession>A0ABN9PWY8</accession>
<feature type="region of interest" description="Disordered" evidence="9">
    <location>
        <begin position="295"/>
        <end position="369"/>
    </location>
</feature>
<dbReference type="InterPro" id="IPR018490">
    <property type="entry name" value="cNMP-bd_dom_sf"/>
</dbReference>
<feature type="domain" description="Cyclic nucleotide-binding" evidence="11">
    <location>
        <begin position="520"/>
        <end position="614"/>
    </location>
</feature>
<evidence type="ECO:0000256" key="2">
    <source>
        <dbReference type="ARBA" id="ARBA00022535"/>
    </source>
</evidence>
<dbReference type="InterPro" id="IPR017441">
    <property type="entry name" value="Protein_kinase_ATP_BS"/>
</dbReference>
<keyword evidence="5" id="KW-0418">Kinase</keyword>
<comment type="caution">
    <text evidence="12">The sequence shown here is derived from an EMBL/GenBank/DDBJ whole genome shotgun (WGS) entry which is preliminary data.</text>
</comment>
<feature type="compositionally biased region" description="Low complexity" evidence="9">
    <location>
        <begin position="1165"/>
        <end position="1213"/>
    </location>
</feature>
<feature type="domain" description="Cyclic nucleotide-binding" evidence="11">
    <location>
        <begin position="215"/>
        <end position="260"/>
    </location>
</feature>
<feature type="domain" description="Protein kinase" evidence="10">
    <location>
        <begin position="671"/>
        <end position="940"/>
    </location>
</feature>
<dbReference type="SUPFAM" id="SSF51206">
    <property type="entry name" value="cAMP-binding domain-like"/>
    <property type="match status" value="3"/>
</dbReference>
<keyword evidence="7" id="KW-0142">cGMP-binding</keyword>
<dbReference type="Proteomes" id="UP001189429">
    <property type="component" value="Unassembled WGS sequence"/>
</dbReference>
<evidence type="ECO:0000256" key="1">
    <source>
        <dbReference type="ARBA" id="ARBA00022527"/>
    </source>
</evidence>
<evidence type="ECO:0000256" key="9">
    <source>
        <dbReference type="SAM" id="MobiDB-lite"/>
    </source>
</evidence>
<feature type="region of interest" description="Disordered" evidence="9">
    <location>
        <begin position="1153"/>
        <end position="1249"/>
    </location>
</feature>
<feature type="domain" description="Cyclic nucleotide-binding" evidence="11">
    <location>
        <begin position="412"/>
        <end position="497"/>
    </location>
</feature>
<keyword evidence="3" id="KW-0808">Transferase</keyword>
<dbReference type="Gene3D" id="2.60.120.10">
    <property type="entry name" value="Jelly Rolls"/>
    <property type="match status" value="4"/>
</dbReference>
<dbReference type="PROSITE" id="PS50011">
    <property type="entry name" value="PROTEIN_KINASE_DOM"/>
    <property type="match status" value="1"/>
</dbReference>
<dbReference type="SMART" id="SM00100">
    <property type="entry name" value="cNMP"/>
    <property type="match status" value="3"/>
</dbReference>
<organism evidence="12 13">
    <name type="scientific">Prorocentrum cordatum</name>
    <dbReference type="NCBI Taxonomy" id="2364126"/>
    <lineage>
        <taxon>Eukaryota</taxon>
        <taxon>Sar</taxon>
        <taxon>Alveolata</taxon>
        <taxon>Dinophyceae</taxon>
        <taxon>Prorocentrales</taxon>
        <taxon>Prorocentraceae</taxon>
        <taxon>Prorocentrum</taxon>
    </lineage>
</organism>
<evidence type="ECO:0000313" key="13">
    <source>
        <dbReference type="Proteomes" id="UP001189429"/>
    </source>
</evidence>
<evidence type="ECO:0000256" key="4">
    <source>
        <dbReference type="ARBA" id="ARBA00022741"/>
    </source>
</evidence>
<evidence type="ECO:0000256" key="7">
    <source>
        <dbReference type="ARBA" id="ARBA00022992"/>
    </source>
</evidence>
<dbReference type="InterPro" id="IPR011009">
    <property type="entry name" value="Kinase-like_dom_sf"/>
</dbReference>
<evidence type="ECO:0000313" key="12">
    <source>
        <dbReference type="EMBL" id="CAK0797807.1"/>
    </source>
</evidence>
<dbReference type="PROSITE" id="PS00107">
    <property type="entry name" value="PROTEIN_KINASE_ATP"/>
    <property type="match status" value="1"/>
</dbReference>
<dbReference type="Gene3D" id="1.10.510.10">
    <property type="entry name" value="Transferase(Phosphotransferase) domain 1"/>
    <property type="match status" value="1"/>
</dbReference>
<dbReference type="InterPro" id="IPR008271">
    <property type="entry name" value="Ser/Thr_kinase_AS"/>
</dbReference>
<dbReference type="SMART" id="SM00220">
    <property type="entry name" value="S_TKc"/>
    <property type="match status" value="1"/>
</dbReference>
<sequence>MSCLGCLPACLASVRLGGRAAGADADEEFAERVAFLRSVPIFKKQLPTADIPRVAEALRKKRHREGEYIAGQGHRPSSSEPAFFLIDSGEASVLVNSSGSSAKASRGAHAEEEFRGTLCRGDHFGGGCLLEERPYVASLKAGAGGCTTLSISQEQFEELGLRRLKLPKRAAIYEGRAKEKGAVVGPGHQAGVRISSKEDEDFIAEKLKRNKNLRALVQLSESQYHQIAKLARRLEVEKDGVLYQHGDVGHDIYVVHRGKVLLVPPPRVQRSAEEMATSTQLAKRALRKQDFLEKLSRGPTCGNGLDVLRESVPPNGSPPKASGGGPSPPRARRNSDVRPSSMRAGQAQPREGAKPNGARARHRSMIGSTQTELGVTIGDFVVLNDAGAGRPLAFGRSTSHGPSPGEGAETQEVGRVVEITSTGRVVVEFQQRGVKELRANQVQLAKTTGAVTTFGRGESFGEVSMLYDLRRIGTCHASGDQGATLFAISKRDFKKCLDRKDLQTKAKLREWCDVLDEVPSLQQLLRSERMELAKASCVGEVRFPPGECCIRKGAKRDPRQWYVVASGSAEIYADCANPEGADCTETPSTITRGGVFGERSLMRKTYVAEVTILAGANGMVCLAFEEEALYSFQHRTIITDPNSTLEEYIKGRSSSTDDTCPDAFNINPWNLRRICALGEGAYAKVFLLEDPQGRRFAEKRTSKRLVRKGGKELQRAICNERDLLSICRSDFIIRLFLSYQDRDFVYMVEEAACGGTLEKVVDLENGWGPVQRSNAARFYLAGITAGLEHLHERHIIHRDIKPGNVLLSRTGYPKLCDLGFARFALGKAYTQCGTPEYMAPELIDFPSEHSRAVDWWAAGVLAFELLDPKRQVPWSYCGEEEDDGQRLQAIRDGQHRAPEPRLPPETPEGARSFVRGLLMADPRHRLGGTDSRRVRMHGWFQEEGFSFDAVVSSAVEAPWVPHVEEPVEDSDLAAASDRHECDDVFERIEDSQWGTACCTVVDGVFTAKRPEAFAVTKGSKAVRITKAKGGVKGVVRFGLTPDSNDSQHFEKGFSVAMLPGLPQSHVDSTTAKFPASTEDELSLCIEGDQVTVYQAGQKVFTLGKTGRRCMFAKVFFSQAVAIRSFEEPASENDQWEQNFKLPDCTQRLIDQRWDGPKPLQRDARSASAPALSPRRAAGASSPVASLRRHAATSPTAAADGGAGAAPPSAQGAPLLRARTGLAPGAARGPSAPGARVSGPAPPLAAGAAAAGLHETRPRVKVAPAVYVMPKQALAPLTSRSPLLAHPAQISAPPARASNA</sequence>
<dbReference type="PANTHER" id="PTHR24353:SF143">
    <property type="entry name" value="PROTEIN KINASE DOMAIN-CONTAINING PROTEIN"/>
    <property type="match status" value="1"/>
</dbReference>
<dbReference type="CDD" id="cd00038">
    <property type="entry name" value="CAP_ED"/>
    <property type="match status" value="2"/>
</dbReference>